<proteinExistence type="predicted"/>
<dbReference type="GO" id="GO:0005524">
    <property type="term" value="F:ATP binding"/>
    <property type="evidence" value="ECO:0007669"/>
    <property type="project" value="UniProtKB-KW"/>
</dbReference>
<dbReference type="InterPro" id="IPR011009">
    <property type="entry name" value="Kinase-like_dom_sf"/>
</dbReference>
<keyword evidence="3" id="KW-0418">Kinase</keyword>
<sequence length="364" mass="41691">MKMLWELPEDIQKLIVEGNLCKHGDLIGEMSTPHSMIYTFKGNDINYVVAKGIKIEESMSLVDKHNFFSQALYEVNNAYVVCHHPSIQRFFDVDVISGVPFLLSRKRDTTLRDFICEGPVSEPEALSISIQIVHALSYCAKKGLLCHQDLKPENVFLDYISKHFDAGDGYPIKMRSFVADFELANAYLVLRRPYGSRPYMAPEQYVKSLEEGSPDFSKVDVFAVGVILFEMLTGGIHPLGEETILIWPEPSEGKSPQWRRETPWKKWLKRGAKIECESDNVSHDAYEIIRSCLQVDFSNRFTKEQLEARLLERLSLIDKVAYDTIVALLDDLDRIADESESGGWPYYTDRVEMLNKAFPDYPAR</sequence>
<dbReference type="GO" id="GO:0004672">
    <property type="term" value="F:protein kinase activity"/>
    <property type="evidence" value="ECO:0007669"/>
    <property type="project" value="InterPro"/>
</dbReference>
<reference evidence="6 7" key="1">
    <citation type="submission" date="2018-07" db="EMBL/GenBank/DDBJ databases">
        <title>Halomonas montanilacus sp. nov., isolated from Lake Pengyan on Tibetan Plateau.</title>
        <authorList>
            <person name="Lu H."/>
            <person name="Xing P."/>
            <person name="Wu Q."/>
        </authorList>
    </citation>
    <scope>NUCLEOTIDE SEQUENCE [LARGE SCALE GENOMIC DNA]</scope>
    <source>
        <strain evidence="6 7">PYC7W</strain>
    </source>
</reference>
<dbReference type="PROSITE" id="PS00108">
    <property type="entry name" value="PROTEIN_KINASE_ST"/>
    <property type="match status" value="1"/>
</dbReference>
<evidence type="ECO:0000256" key="3">
    <source>
        <dbReference type="ARBA" id="ARBA00022777"/>
    </source>
</evidence>
<keyword evidence="4" id="KW-0067">ATP-binding</keyword>
<evidence type="ECO:0000313" key="7">
    <source>
        <dbReference type="Proteomes" id="UP000252405"/>
    </source>
</evidence>
<keyword evidence="7" id="KW-1185">Reference proteome</keyword>
<accession>A0A368TQP7</accession>
<dbReference type="Gene3D" id="1.10.510.10">
    <property type="entry name" value="Transferase(Phosphotransferase) domain 1"/>
    <property type="match status" value="1"/>
</dbReference>
<feature type="domain" description="Protein kinase" evidence="5">
    <location>
        <begin position="21"/>
        <end position="314"/>
    </location>
</feature>
<dbReference type="SMART" id="SM00220">
    <property type="entry name" value="S_TKc"/>
    <property type="match status" value="1"/>
</dbReference>
<dbReference type="InterPro" id="IPR008271">
    <property type="entry name" value="Ser/Thr_kinase_AS"/>
</dbReference>
<keyword evidence="1" id="KW-0808">Transferase</keyword>
<protein>
    <recommendedName>
        <fullName evidence="5">Protein kinase domain-containing protein</fullName>
    </recommendedName>
</protein>
<keyword evidence="2" id="KW-0547">Nucleotide-binding</keyword>
<dbReference type="InterPro" id="IPR000719">
    <property type="entry name" value="Prot_kinase_dom"/>
</dbReference>
<evidence type="ECO:0000256" key="4">
    <source>
        <dbReference type="ARBA" id="ARBA00022840"/>
    </source>
</evidence>
<evidence type="ECO:0000256" key="1">
    <source>
        <dbReference type="ARBA" id="ARBA00022679"/>
    </source>
</evidence>
<dbReference type="InterPro" id="IPR050205">
    <property type="entry name" value="CDPK_Ser/Thr_kinases"/>
</dbReference>
<comment type="caution">
    <text evidence="6">The sequence shown here is derived from an EMBL/GenBank/DDBJ whole genome shotgun (WGS) entry which is preliminary data.</text>
</comment>
<evidence type="ECO:0000313" key="6">
    <source>
        <dbReference type="EMBL" id="RCV86930.1"/>
    </source>
</evidence>
<organism evidence="6 7">
    <name type="scientific">Billgrantia montanilacus</name>
    <dbReference type="NCBI Taxonomy" id="2282305"/>
    <lineage>
        <taxon>Bacteria</taxon>
        <taxon>Pseudomonadati</taxon>
        <taxon>Pseudomonadota</taxon>
        <taxon>Gammaproteobacteria</taxon>
        <taxon>Oceanospirillales</taxon>
        <taxon>Halomonadaceae</taxon>
        <taxon>Billgrantia</taxon>
    </lineage>
</organism>
<dbReference type="PANTHER" id="PTHR24349">
    <property type="entry name" value="SERINE/THREONINE-PROTEIN KINASE"/>
    <property type="match status" value="1"/>
</dbReference>
<dbReference type="Proteomes" id="UP000252405">
    <property type="component" value="Unassembled WGS sequence"/>
</dbReference>
<evidence type="ECO:0000256" key="2">
    <source>
        <dbReference type="ARBA" id="ARBA00022741"/>
    </source>
</evidence>
<dbReference type="OrthoDB" id="9801841at2"/>
<dbReference type="Pfam" id="PF00069">
    <property type="entry name" value="Pkinase"/>
    <property type="match status" value="1"/>
</dbReference>
<dbReference type="RefSeq" id="WP_114480556.1">
    <property type="nucleotide sequence ID" value="NZ_QPII01000019.1"/>
</dbReference>
<dbReference type="SUPFAM" id="SSF56112">
    <property type="entry name" value="Protein kinase-like (PK-like)"/>
    <property type="match status" value="1"/>
</dbReference>
<dbReference type="AlphaFoldDB" id="A0A368TQP7"/>
<evidence type="ECO:0000259" key="5">
    <source>
        <dbReference type="PROSITE" id="PS50011"/>
    </source>
</evidence>
<dbReference type="PROSITE" id="PS50011">
    <property type="entry name" value="PROTEIN_KINASE_DOM"/>
    <property type="match status" value="1"/>
</dbReference>
<dbReference type="EMBL" id="QPII01000019">
    <property type="protein sequence ID" value="RCV86930.1"/>
    <property type="molecule type" value="Genomic_DNA"/>
</dbReference>
<gene>
    <name evidence="6" type="ORF">DU505_19070</name>
</gene>
<name>A0A368TQP7_9GAMM</name>